<feature type="region of interest" description="Disordered" evidence="1">
    <location>
        <begin position="1990"/>
        <end position="2065"/>
    </location>
</feature>
<feature type="region of interest" description="Disordered" evidence="1">
    <location>
        <begin position="1739"/>
        <end position="1761"/>
    </location>
</feature>
<proteinExistence type="predicted"/>
<name>A0ABR2L5U3_9EUKA</name>
<dbReference type="PANTHER" id="PTHR42264">
    <property type="entry name" value="EPHRIN_REC_LIKE DOMAIN-CONTAINING PROTEIN"/>
    <property type="match status" value="1"/>
</dbReference>
<evidence type="ECO:0000313" key="3">
    <source>
        <dbReference type="Proteomes" id="UP001470230"/>
    </source>
</evidence>
<dbReference type="EMBL" id="JAPFFF010000001">
    <property type="protein sequence ID" value="KAK8898718.1"/>
    <property type="molecule type" value="Genomic_DNA"/>
</dbReference>
<evidence type="ECO:0000256" key="1">
    <source>
        <dbReference type="SAM" id="MobiDB-lite"/>
    </source>
</evidence>
<protein>
    <recommendedName>
        <fullName evidence="4">BEACH domain-containing protein</fullName>
    </recommendedName>
</protein>
<evidence type="ECO:0008006" key="4">
    <source>
        <dbReference type="Google" id="ProtNLM"/>
    </source>
</evidence>
<feature type="compositionally biased region" description="Low complexity" evidence="1">
    <location>
        <begin position="1993"/>
        <end position="2063"/>
    </location>
</feature>
<reference evidence="2 3" key="1">
    <citation type="submission" date="2024-04" db="EMBL/GenBank/DDBJ databases">
        <title>Tritrichomonas musculus Genome.</title>
        <authorList>
            <person name="Alves-Ferreira E."/>
            <person name="Grigg M."/>
            <person name="Lorenzi H."/>
            <person name="Galac M."/>
        </authorList>
    </citation>
    <scope>NUCLEOTIDE SEQUENCE [LARGE SCALE GENOMIC DNA]</scope>
    <source>
        <strain evidence="2 3">EAF2021</strain>
    </source>
</reference>
<evidence type="ECO:0000313" key="2">
    <source>
        <dbReference type="EMBL" id="KAK8898718.1"/>
    </source>
</evidence>
<gene>
    <name evidence="2" type="ORF">M9Y10_001010</name>
</gene>
<keyword evidence="3" id="KW-1185">Reference proteome</keyword>
<dbReference type="Proteomes" id="UP001470230">
    <property type="component" value="Unassembled WGS sequence"/>
</dbReference>
<accession>A0ABR2L5U3</accession>
<sequence length="2552" mass="292932">MKTILEQYIFQKNNIPLVKLINIRSDTGTQLPENVIDFRNDPLFLELPIFPTKNIKEFFNSLQNQNTIQKSLESLNFKMNFNNQFIEILNNLVTSKTSLKDVEIFCFLYQCLAFIRLNDNLREKSDYLKIFTIMNLCVSSPFHVFFPDIFKELLTDLLTKYNVDWDISLLNKILRQIVSNNSFDSSLSNCLESLISKIVSTKDSAMVETLLSVLVIFFEENKPAIQEISCSYIISSITNYISNLDLNSLVVLGYCSQKEPNDVTILYRYQNLIRNALAVFSQNPPFYQPSILFSTPQSSNINNSSEDGSDINDESTFEAPPENLIHCESNIDDICCKKLKLYSTRFHSLLNLSSKPCSDAFIQSIIDTQKIVEISVYSVDILILIASCLSFLSKQSTIGPIVQYFIKSKIFDPKFTIFSKEGLNPTISIIRNSIFKIISTIDSSFFYNFIQSATLHPLLLAEHIMRLSYKYGNMFFAHTIILNSLLASINVLQHEKPNIPKSHLETAKKVILSVVISLLDEKDFAFVFFSDFKFCKLFSDLLLEPSTTEIATSVFTKCVSKFPTLPDSTIQFISFILRRCNSNLNDEVATNGGISLVKAVISAISHKISLGVSVSTIFDDTLIFLKTFIDKNPETLEMTMAICALITQSQNSIEVTSERYNSILDIITKIEENEPSDSTLQSFLNQLNASTNTGIDQMFVIQTSDVIPIILAAFSQSKRLGMIIDLFQQLCLFSVKNIVALHDGDLSFILLKALVGPFSYKERLLNFLIPKEIIEPIFRLISTVVSQRSSFLINETFLNMIYPDPITHQFLPISEQAIMPLYQLFTKQDKSVFQICTEIPVYTIKDVDGSLLREGFAFSFLTKVDLTSILQSQGTYIYLEIKDSKKRVLQISQRQDSLLASYKTPTSSVLQTMTIPITSNKWVCITVFFYYEEKRTIVCFKAGNKVSDDAMFKSIIFEKDIDISIGFTKNATVPSSELSPVSMNHFALFLPPFDDNWFDSVSSNGFVELNHFPNIAFHSYSRNTQINQIAKRTNLSITSLMPLHTRISDFIDIFKYSHTQSSLFKEVALRSVFLFTNYMSRPNSGAVFSYFPSHLNQLNKLESFTHIPETVLNKFFKFNECSFSIHMSDLSIFFSSFVRSNNNNESFFLPIALELIELTTDIECHIELFESIILNIWLWSSSTEQATFKKNLRSLTHFLTQYTFQSNFNYGCLFSEFLIQAHFLCNYSTEQYQFIDSYRFRILESLPVTIKDIETIVSIIIYNYYDRDKYILSDASVNKYCITDEKRQSEIINYIEFLTLISSLKHITFQKKVLLALTDIVTKSSFQIVEKLVSLFKVAAGDNLHDCYLDIALKSDDIKIFDLLDDSFDLICIHTIKSQSIDRFVSFMNDKSKSMKNNELWWFWLSLTAAITQRNEIIKEIISNIIHNDTSTMFSFYSLFLSVFAILRLTKVFPQVNDIMNSIMSGVLNSIAHSSQTIPHSVQYLIAIVSLFASFHKLRHEWIPSKAILYLLNEFDDLDNKFKNRKIYHRSSTFDENTINNDSNKFLPDNFTLTNLRIIFCSRNLEKFQFKFWLSHTKPINMKNIRNIKMIIDFLMKSQYESFHLIKPINQFLTKLIATTKNGDINAKIDLSAAENVFPKLLADTDNNIILKEMKRQVSFCWNVIKSFITNSSHNFNYDEVFFTQASLELFRFDKLFTSVQENEKEKMKIKKQKQMIPISRFMKFPLIFRSKNKTTSNFDLETSSSNRNDNDNNNANNQSTKSEISLASSINMNSSSFSYNQTSIIFQPLLSFPCHIITINDPKPATFVILKNEFRLYQLGLPLIRLPFNIIKCITSFRTGFIEIFLSAFNSYLLALNTIDIENLLSYLNSFTSDSFANNLLPFPLISESSQIESKLLENHSLKSISVYDTVFSNILALNFAKGRSFNDLGYYPMFPLLWDGKFLSNIQTEISNLDYTNFLYLWLYKFYGIQDKVNNNIVMAKNKQFKGQISNNTNNNENNTNNNENNTNDNNNNNTNNNENNTNDNNNNNTNNNENNTNDNNNNNNNYTNNDNNNLDYTNENSNEEDKVNIEKVNFSDFLGTMPKCAIPHLFNCSCNFVNQFNDIDEHELIKQIYHNKKIIEKKAFRHLIAKWMQAQFGTSFVLKRNNKSLEAAISNFFEEKLSFQKKDQSRELVTLKKTKPIRQCKFFDGNKDAFACIIKKHHQQKENSTSSNSSKSSSSNILQNKRSSFLTIKVFSLAGYKNGVDGTSGSVSNGFVELSIQNYVKVPIVFNPDHDLLFCVLRHIIVVVNRTRCVGHIIFIPTKIYEFAIPTNITGICGIDDNLVLIIDNHIICAYSIDNFPNAVKRSSNNDNDDEEIENNQTISIHDNEGQIHSQLLNNVVACEDKEIIFFTSSTVFQVLVYQTCDMKLKVLSIFDSLILAEIQLSKRVDNLIITEENGFIMCKCESEIMIYTLNGNLISQNTILSKFMAVTQCRSPKGIDFILYVNEKGDLGIFEAISPSERKILLSGLKDVIEMRVCKRRSLLILISKSGEIMSFHISFKILFELCI</sequence>
<organism evidence="2 3">
    <name type="scientific">Tritrichomonas musculus</name>
    <dbReference type="NCBI Taxonomy" id="1915356"/>
    <lineage>
        <taxon>Eukaryota</taxon>
        <taxon>Metamonada</taxon>
        <taxon>Parabasalia</taxon>
        <taxon>Tritrichomonadida</taxon>
        <taxon>Tritrichomonadidae</taxon>
        <taxon>Tritrichomonas</taxon>
    </lineage>
</organism>
<feature type="compositionally biased region" description="Low complexity" evidence="1">
    <location>
        <begin position="1744"/>
        <end position="1761"/>
    </location>
</feature>
<comment type="caution">
    <text evidence="2">The sequence shown here is derived from an EMBL/GenBank/DDBJ whole genome shotgun (WGS) entry which is preliminary data.</text>
</comment>